<dbReference type="Proteomes" id="UP000433471">
    <property type="component" value="Segment"/>
</dbReference>
<sequence length="89" mass="9952">MEAEMKIVLAQEEDIYCPTSTLPPKVCPTCGGKSGTRSGHSTMDCVNNMKNLLRLTYTYIEATEEHTNAGEKIRSRMLDKLKNFNPNKG</sequence>
<organism evidence="1 2">
    <name type="scientific">Vibrio phage vB_VchM_Kuja</name>
    <dbReference type="NCBI Taxonomy" id="2686437"/>
    <lineage>
        <taxon>Viruses</taxon>
        <taxon>Duplodnaviria</taxon>
        <taxon>Heunggongvirae</taxon>
        <taxon>Uroviricota</taxon>
        <taxon>Caudoviricetes</taxon>
        <taxon>Pantevenvirales</taxon>
        <taxon>Ackermannviridae</taxon>
        <taxon>Kujavirus</taxon>
        <taxon>Kujavirus kuja</taxon>
    </lineage>
</organism>
<evidence type="ECO:0000313" key="2">
    <source>
        <dbReference type="Proteomes" id="UP000433471"/>
    </source>
</evidence>
<accession>A0A6B9J5Q0</accession>
<reference evidence="1 2" key="1">
    <citation type="submission" date="2019-11" db="EMBL/GenBank/DDBJ databases">
        <title>Characterization of a novel member of the family Ackermannviridae.</title>
        <authorList>
            <person name="Maina A.N."/>
            <person name="Mwaura F.B."/>
            <person name="Jumba M."/>
        </authorList>
    </citation>
    <scope>NUCLEOTIDE SEQUENCE [LARGE SCALE GENOMIC DNA]</scope>
</reference>
<name>A0A6B9J5Q0_9CAUD</name>
<dbReference type="EMBL" id="MN718199">
    <property type="protein sequence ID" value="QGZ16078.1"/>
    <property type="molecule type" value="Genomic_DNA"/>
</dbReference>
<gene>
    <name evidence="1" type="ORF">Kuja_0870</name>
</gene>
<keyword evidence="2" id="KW-1185">Reference proteome</keyword>
<evidence type="ECO:0000313" key="1">
    <source>
        <dbReference type="EMBL" id="QGZ16078.1"/>
    </source>
</evidence>
<proteinExistence type="predicted"/>
<protein>
    <submittedName>
        <fullName evidence="1">Uncharacterized protein</fullName>
    </submittedName>
</protein>